<keyword evidence="1" id="KW-0472">Membrane</keyword>
<protein>
    <submittedName>
        <fullName evidence="2">Uncharacterized protein</fullName>
    </submittedName>
</protein>
<feature type="transmembrane region" description="Helical" evidence="1">
    <location>
        <begin position="201"/>
        <end position="227"/>
    </location>
</feature>
<gene>
    <name evidence="2" type="ORF">GCM10007359_17340</name>
</gene>
<reference evidence="2 3" key="1">
    <citation type="journal article" date="2014" name="Int. J. Syst. Evol. Microbiol.">
        <title>Complete genome sequence of Corynebacterium casei LMG S-19264T (=DSM 44701T), isolated from a smear-ripened cheese.</title>
        <authorList>
            <consortium name="US DOE Joint Genome Institute (JGI-PGF)"/>
            <person name="Walter F."/>
            <person name="Albersmeier A."/>
            <person name="Kalinowski J."/>
            <person name="Ruckert C."/>
        </authorList>
    </citation>
    <scope>NUCLEOTIDE SEQUENCE [LARGE SCALE GENOMIC DNA]</scope>
    <source>
        <strain evidence="2 3">CCM 8669</strain>
    </source>
</reference>
<feature type="transmembrane region" description="Helical" evidence="1">
    <location>
        <begin position="46"/>
        <end position="74"/>
    </location>
</feature>
<evidence type="ECO:0000256" key="1">
    <source>
        <dbReference type="SAM" id="Phobius"/>
    </source>
</evidence>
<proteinExistence type="predicted"/>
<name>A0A917IXQ4_9MICC</name>
<dbReference type="AlphaFoldDB" id="A0A917IXQ4"/>
<evidence type="ECO:0000313" key="3">
    <source>
        <dbReference type="Proteomes" id="UP000600171"/>
    </source>
</evidence>
<keyword evidence="3" id="KW-1185">Reference proteome</keyword>
<keyword evidence="1" id="KW-1133">Transmembrane helix</keyword>
<feature type="transmembrane region" description="Helical" evidence="1">
    <location>
        <begin position="154"/>
        <end position="181"/>
    </location>
</feature>
<dbReference type="Proteomes" id="UP000600171">
    <property type="component" value="Unassembled WGS sequence"/>
</dbReference>
<feature type="transmembrane region" description="Helical" evidence="1">
    <location>
        <begin position="121"/>
        <end position="148"/>
    </location>
</feature>
<sequence>MSTSSFLGLLFPLGLGGFDPAPALIAAVYLSGGGGSALVSRRRGVLLFGLILMGGTAAWGLALTALVGASIAQIPWSDIVHLVLHAGVWTALGKGLLAVGLVAFGVYKLRSKPSPETKSRGLWGLLLVALGFIAIVTADLPFIATVALAAEQPLWMSVLAFILWSLISQSPLFLLCLAVLLHRDAVFTVWLNRVWSRVAPLVGLTVAVLCLGVGISLGIDALLYPLWGNALPGNFQ</sequence>
<evidence type="ECO:0000313" key="2">
    <source>
        <dbReference type="EMBL" id="GGH64758.1"/>
    </source>
</evidence>
<comment type="caution">
    <text evidence="2">The sequence shown here is derived from an EMBL/GenBank/DDBJ whole genome shotgun (WGS) entry which is preliminary data.</text>
</comment>
<feature type="transmembrane region" description="Helical" evidence="1">
    <location>
        <begin position="86"/>
        <end position="109"/>
    </location>
</feature>
<keyword evidence="1" id="KW-0812">Transmembrane</keyword>
<organism evidence="2 3">
    <name type="scientific">Rothia aerolata</name>
    <dbReference type="NCBI Taxonomy" id="1812262"/>
    <lineage>
        <taxon>Bacteria</taxon>
        <taxon>Bacillati</taxon>
        <taxon>Actinomycetota</taxon>
        <taxon>Actinomycetes</taxon>
        <taxon>Micrococcales</taxon>
        <taxon>Micrococcaceae</taxon>
        <taxon>Rothia</taxon>
    </lineage>
</organism>
<accession>A0A917IXQ4</accession>
<dbReference type="RefSeq" id="WP_188359981.1">
    <property type="nucleotide sequence ID" value="NZ_BMDC01000003.1"/>
</dbReference>
<feature type="transmembrane region" description="Helical" evidence="1">
    <location>
        <begin position="20"/>
        <end position="39"/>
    </location>
</feature>
<dbReference type="EMBL" id="BMDC01000003">
    <property type="protein sequence ID" value="GGH64758.1"/>
    <property type="molecule type" value="Genomic_DNA"/>
</dbReference>